<gene>
    <name evidence="2" type="ORF">DEH84_13565</name>
</gene>
<reference evidence="2 3" key="1">
    <citation type="submission" date="2018-05" db="EMBL/GenBank/DDBJ databases">
        <title>complete genome sequence of Aquabacterium olei NBRC 110486.</title>
        <authorList>
            <person name="Tang B."/>
            <person name="Chang J."/>
            <person name="Zhang L."/>
            <person name="Yang H."/>
        </authorList>
    </citation>
    <scope>NUCLEOTIDE SEQUENCE [LARGE SCALE GENOMIC DNA]</scope>
    <source>
        <strain evidence="2 3">NBRC 110486</strain>
    </source>
</reference>
<keyword evidence="1" id="KW-0812">Transmembrane</keyword>
<proteinExistence type="predicted"/>
<evidence type="ECO:0000313" key="2">
    <source>
        <dbReference type="EMBL" id="AWI54337.1"/>
    </source>
</evidence>
<dbReference type="AlphaFoldDB" id="A0A2U8FTZ9"/>
<keyword evidence="1" id="KW-0472">Membrane</keyword>
<dbReference type="KEGG" id="aon:DEH84_13565"/>
<sequence>MQAPLSIMADRAIDHPLTPRRRWFLKTALAIGALGASLGGLVYWHRGMREGHLTQEGRSVFRALAIGFVGPMLPQDPARREAVLKAHLDHLEPFLNNLPQVLQVQVNAIVGLLANGVTRRMLTGLPTDWDSATPAQLAAAFDNMRRHPLPSNRLTYQVVRSITCMTFFANSDHWSLTGYPGPVDL</sequence>
<evidence type="ECO:0000313" key="3">
    <source>
        <dbReference type="Proteomes" id="UP000244892"/>
    </source>
</evidence>
<protein>
    <submittedName>
        <fullName evidence="2">Uncharacterized protein</fullName>
    </submittedName>
</protein>
<keyword evidence="1" id="KW-1133">Transmembrane helix</keyword>
<keyword evidence="3" id="KW-1185">Reference proteome</keyword>
<name>A0A2U8FTZ9_9BURK</name>
<accession>A0A2U8FTZ9</accession>
<feature type="transmembrane region" description="Helical" evidence="1">
    <location>
        <begin position="23"/>
        <end position="44"/>
    </location>
</feature>
<dbReference type="EMBL" id="CP029210">
    <property type="protein sequence ID" value="AWI54337.1"/>
    <property type="molecule type" value="Genomic_DNA"/>
</dbReference>
<organism evidence="2 3">
    <name type="scientific">Aquabacterium olei</name>
    <dbReference type="NCBI Taxonomy" id="1296669"/>
    <lineage>
        <taxon>Bacteria</taxon>
        <taxon>Pseudomonadati</taxon>
        <taxon>Pseudomonadota</taxon>
        <taxon>Betaproteobacteria</taxon>
        <taxon>Burkholderiales</taxon>
        <taxon>Aquabacterium</taxon>
    </lineage>
</organism>
<evidence type="ECO:0000256" key="1">
    <source>
        <dbReference type="SAM" id="Phobius"/>
    </source>
</evidence>
<dbReference type="Proteomes" id="UP000244892">
    <property type="component" value="Chromosome"/>
</dbReference>